<accession>A0A934Q7I4</accession>
<evidence type="ECO:0000256" key="6">
    <source>
        <dbReference type="ARBA" id="ARBA00023136"/>
    </source>
</evidence>
<dbReference type="GO" id="GO:0005886">
    <property type="term" value="C:plasma membrane"/>
    <property type="evidence" value="ECO:0007669"/>
    <property type="project" value="UniProtKB-SubCell"/>
</dbReference>
<dbReference type="AlphaFoldDB" id="A0A934Q7I4"/>
<keyword evidence="4 9" id="KW-0812">Transmembrane</keyword>
<feature type="transmembrane region" description="Helical" evidence="9">
    <location>
        <begin position="159"/>
        <end position="181"/>
    </location>
</feature>
<keyword evidence="7 9" id="KW-0924">Ammonia transport</keyword>
<evidence type="ECO:0000313" key="11">
    <source>
        <dbReference type="EMBL" id="MBK0418516.1"/>
    </source>
</evidence>
<proteinExistence type="inferred from homology"/>
<dbReference type="Pfam" id="PF00909">
    <property type="entry name" value="Ammonium_transp"/>
    <property type="match status" value="1"/>
</dbReference>
<protein>
    <recommendedName>
        <fullName evidence="8 9">Ammonium transporter</fullName>
    </recommendedName>
</protein>
<feature type="domain" description="Ammonium transporter AmtB-like" evidence="10">
    <location>
        <begin position="6"/>
        <end position="395"/>
    </location>
</feature>
<evidence type="ECO:0000256" key="5">
    <source>
        <dbReference type="ARBA" id="ARBA00022989"/>
    </source>
</evidence>
<feature type="transmembrane region" description="Helical" evidence="9">
    <location>
        <begin position="193"/>
        <end position="213"/>
    </location>
</feature>
<dbReference type="PANTHER" id="PTHR43029">
    <property type="entry name" value="AMMONIUM TRANSPORTER MEP2"/>
    <property type="match status" value="1"/>
</dbReference>
<dbReference type="InterPro" id="IPR024041">
    <property type="entry name" value="NH4_transpt_AmtB-like_dom"/>
</dbReference>
<sequence length="427" mass="43668">MEATDVWMLASTALVLIMTPGLALFYGGLVRVRSVVNMMLFSVSAMGVVAVLWILFGYGMSYFADGEGGWFSGSPLKDFGLISTDSADFIGIGFGAVFAMITTALISGAIADRVGLGSWVLFSGVWATLVYFPVAAWVWGGGWIMSLGGWLGTPEVIDLAGGTAIHINAGAAALALAIVAGKRRGFAPGSHRPHSVPLVTIGAALLWFGWIGFNSGLATELGEAGLILLNTIGAPAAGILGWLAVDALRGRKPGVVGASSGAIAGLVAITPSAANLAPVWALLLGLIAGGVCAFAIDWKYRLGYDDSLDVVGLHLVAGVLGTLYLGFFAFDDGLFMGGDAGLLMVQAISVVGVMLYSFVVSLLIALGVKALTGLRVPPEVEEAGIDGHAHGEEAYALIDAPAAAVEAATVSAEAASEMRTPAPAANR</sequence>
<feature type="transmembrane region" description="Helical" evidence="9">
    <location>
        <begin position="342"/>
        <end position="366"/>
    </location>
</feature>
<feature type="transmembrane region" description="Helical" evidence="9">
    <location>
        <begin position="255"/>
        <end position="273"/>
    </location>
</feature>
<name>A0A934Q7I4_9MICO</name>
<keyword evidence="6 9" id="KW-0472">Membrane</keyword>
<evidence type="ECO:0000256" key="2">
    <source>
        <dbReference type="ARBA" id="ARBA00005887"/>
    </source>
</evidence>
<evidence type="ECO:0000313" key="12">
    <source>
        <dbReference type="Proteomes" id="UP000608530"/>
    </source>
</evidence>
<dbReference type="Gene3D" id="1.10.3430.10">
    <property type="entry name" value="Ammonium transporter AmtB like domains"/>
    <property type="match status" value="1"/>
</dbReference>
<dbReference type="EMBL" id="JAEHOH010000006">
    <property type="protein sequence ID" value="MBK0418516.1"/>
    <property type="molecule type" value="Genomic_DNA"/>
</dbReference>
<gene>
    <name evidence="11" type="ORF">JD276_05650</name>
</gene>
<dbReference type="PANTHER" id="PTHR43029:SF10">
    <property type="entry name" value="AMMONIUM TRANSPORTER MEP2"/>
    <property type="match status" value="1"/>
</dbReference>
<organism evidence="11 12">
    <name type="scientific">Leucobacter chromiisoli</name>
    <dbReference type="NCBI Taxonomy" id="2796471"/>
    <lineage>
        <taxon>Bacteria</taxon>
        <taxon>Bacillati</taxon>
        <taxon>Actinomycetota</taxon>
        <taxon>Actinomycetes</taxon>
        <taxon>Micrococcales</taxon>
        <taxon>Microbacteriaceae</taxon>
        <taxon>Leucobacter</taxon>
    </lineage>
</organism>
<evidence type="ECO:0000256" key="8">
    <source>
        <dbReference type="ARBA" id="ARBA00050025"/>
    </source>
</evidence>
<evidence type="ECO:0000256" key="9">
    <source>
        <dbReference type="RuleBase" id="RU362002"/>
    </source>
</evidence>
<feature type="transmembrane region" description="Helical" evidence="9">
    <location>
        <begin position="38"/>
        <end position="60"/>
    </location>
</feature>
<reference evidence="11" key="1">
    <citation type="submission" date="2020-12" db="EMBL/GenBank/DDBJ databases">
        <title>Leucobacter sp. CAS1, isolated from Chromium sludge.</title>
        <authorList>
            <person name="Xu Z."/>
        </authorList>
    </citation>
    <scope>NUCLEOTIDE SEQUENCE</scope>
    <source>
        <strain evidence="11">CSA1</strain>
    </source>
</reference>
<dbReference type="RefSeq" id="WP_200114703.1">
    <property type="nucleotide sequence ID" value="NZ_JAEHOH010000006.1"/>
</dbReference>
<dbReference type="Proteomes" id="UP000608530">
    <property type="component" value="Unassembled WGS sequence"/>
</dbReference>
<evidence type="ECO:0000256" key="3">
    <source>
        <dbReference type="ARBA" id="ARBA00022448"/>
    </source>
</evidence>
<feature type="transmembrane region" description="Helical" evidence="9">
    <location>
        <begin position="279"/>
        <end position="298"/>
    </location>
</feature>
<feature type="transmembrane region" description="Helical" evidence="9">
    <location>
        <begin position="310"/>
        <end position="330"/>
    </location>
</feature>
<comment type="subcellular location">
    <subcellularLocation>
        <location evidence="9">Cell membrane</location>
        <topology evidence="9">Multi-pass membrane protein</topology>
    </subcellularLocation>
    <subcellularLocation>
        <location evidence="1">Membrane</location>
        <topology evidence="1">Multi-pass membrane protein</topology>
    </subcellularLocation>
</comment>
<dbReference type="NCBIfam" id="TIGR00836">
    <property type="entry name" value="amt"/>
    <property type="match status" value="1"/>
</dbReference>
<comment type="similarity">
    <text evidence="2 9">Belongs to the ammonia transporter channel (TC 1.A.11.2) family.</text>
</comment>
<evidence type="ECO:0000259" key="10">
    <source>
        <dbReference type="Pfam" id="PF00909"/>
    </source>
</evidence>
<evidence type="ECO:0000256" key="7">
    <source>
        <dbReference type="ARBA" id="ARBA00023177"/>
    </source>
</evidence>
<feature type="transmembrane region" description="Helical" evidence="9">
    <location>
        <begin position="225"/>
        <end position="243"/>
    </location>
</feature>
<dbReference type="InterPro" id="IPR029020">
    <property type="entry name" value="Ammonium/urea_transptr"/>
</dbReference>
<keyword evidence="3 9" id="KW-0813">Transport</keyword>
<dbReference type="GO" id="GO:0008519">
    <property type="term" value="F:ammonium channel activity"/>
    <property type="evidence" value="ECO:0007669"/>
    <property type="project" value="InterPro"/>
</dbReference>
<feature type="transmembrane region" description="Helical" evidence="9">
    <location>
        <begin position="89"/>
        <end position="111"/>
    </location>
</feature>
<evidence type="ECO:0000256" key="4">
    <source>
        <dbReference type="ARBA" id="ARBA00022692"/>
    </source>
</evidence>
<comment type="caution">
    <text evidence="11">The sequence shown here is derived from an EMBL/GenBank/DDBJ whole genome shotgun (WGS) entry which is preliminary data.</text>
</comment>
<dbReference type="InterPro" id="IPR001905">
    <property type="entry name" value="Ammonium_transpt"/>
</dbReference>
<feature type="transmembrane region" description="Helical" evidence="9">
    <location>
        <begin position="6"/>
        <end position="26"/>
    </location>
</feature>
<keyword evidence="5 9" id="KW-1133">Transmembrane helix</keyword>
<keyword evidence="12" id="KW-1185">Reference proteome</keyword>
<evidence type="ECO:0000256" key="1">
    <source>
        <dbReference type="ARBA" id="ARBA00004141"/>
    </source>
</evidence>
<dbReference type="SUPFAM" id="SSF111352">
    <property type="entry name" value="Ammonium transporter"/>
    <property type="match status" value="1"/>
</dbReference>
<feature type="transmembrane region" description="Helical" evidence="9">
    <location>
        <begin position="118"/>
        <end position="139"/>
    </location>
</feature>